<reference evidence="2 3" key="1">
    <citation type="submission" date="2023-12" db="EMBL/GenBank/DDBJ databases">
        <title>Marinobacter qingdaonensis sp. nov., isolated from the intertidal sediment of Qingdao, PR China.</title>
        <authorList>
            <person name="Li Y."/>
        </authorList>
    </citation>
    <scope>NUCLEOTIDE SEQUENCE [LARGE SCALE GENOMIC DNA]</scope>
    <source>
        <strain evidence="2 3">ASW11-75</strain>
    </source>
</reference>
<organism evidence="2 3">
    <name type="scientific">Marinobacter qingdaonensis</name>
    <dbReference type="NCBI Taxonomy" id="3108486"/>
    <lineage>
        <taxon>Bacteria</taxon>
        <taxon>Pseudomonadati</taxon>
        <taxon>Pseudomonadota</taxon>
        <taxon>Gammaproteobacteria</taxon>
        <taxon>Pseudomonadales</taxon>
        <taxon>Marinobacteraceae</taxon>
        <taxon>Marinobacter</taxon>
    </lineage>
</organism>
<keyword evidence="3" id="KW-1185">Reference proteome</keyword>
<protein>
    <submittedName>
        <fullName evidence="2">AraC family transcriptional regulator</fullName>
    </submittedName>
</protein>
<dbReference type="Proteomes" id="UP001305746">
    <property type="component" value="Unassembled WGS sequence"/>
</dbReference>
<feature type="chain" id="PRO_5046119021" evidence="1">
    <location>
        <begin position="19"/>
        <end position="165"/>
    </location>
</feature>
<evidence type="ECO:0000313" key="2">
    <source>
        <dbReference type="EMBL" id="MEA1081880.1"/>
    </source>
</evidence>
<sequence length="165" mass="18192">MAALIALAFSLGAPLARASELDHEIDQLKAQVAQHSAAVYTFEQKILYPASTRLAVFLTQVGQAALSLDAVELFLNGQPVTSHLYSERERDSLEQGGVQQLFVGNLPNGEHELKIVVSARSVKDTYVRREAIHRFEKRPGSTRLQLSLDAPAPDFAPRVSLVDWK</sequence>
<evidence type="ECO:0000313" key="3">
    <source>
        <dbReference type="Proteomes" id="UP001305746"/>
    </source>
</evidence>
<dbReference type="RefSeq" id="WP_322856321.1">
    <property type="nucleotide sequence ID" value="NZ_JAYDCJ010000003.1"/>
</dbReference>
<dbReference type="EMBL" id="JAYDCJ010000003">
    <property type="protein sequence ID" value="MEA1081880.1"/>
    <property type="molecule type" value="Genomic_DNA"/>
</dbReference>
<keyword evidence="1" id="KW-0732">Signal</keyword>
<evidence type="ECO:0000256" key="1">
    <source>
        <dbReference type="SAM" id="SignalP"/>
    </source>
</evidence>
<name>A0ABU5P1G5_9GAMM</name>
<gene>
    <name evidence="2" type="ORF">U5822_14490</name>
</gene>
<feature type="signal peptide" evidence="1">
    <location>
        <begin position="1"/>
        <end position="18"/>
    </location>
</feature>
<accession>A0ABU5P1G5</accession>
<comment type="caution">
    <text evidence="2">The sequence shown here is derived from an EMBL/GenBank/DDBJ whole genome shotgun (WGS) entry which is preliminary data.</text>
</comment>
<proteinExistence type="predicted"/>